<accession>A0A1W1XN75</accession>
<evidence type="ECO:0000259" key="6">
    <source>
        <dbReference type="Pfam" id="PF00892"/>
    </source>
</evidence>
<evidence type="ECO:0000313" key="8">
    <source>
        <dbReference type="Proteomes" id="UP000192761"/>
    </source>
</evidence>
<feature type="domain" description="EamA" evidence="6">
    <location>
        <begin position="31"/>
        <end position="163"/>
    </location>
</feature>
<feature type="transmembrane region" description="Helical" evidence="5">
    <location>
        <begin position="291"/>
        <end position="309"/>
    </location>
</feature>
<feature type="transmembrane region" description="Helical" evidence="5">
    <location>
        <begin position="107"/>
        <end position="135"/>
    </location>
</feature>
<dbReference type="Pfam" id="PF00892">
    <property type="entry name" value="EamA"/>
    <property type="match status" value="1"/>
</dbReference>
<dbReference type="EMBL" id="FWXD01000011">
    <property type="protein sequence ID" value="SMC25314.1"/>
    <property type="molecule type" value="Genomic_DNA"/>
</dbReference>
<feature type="transmembrane region" description="Helical" evidence="5">
    <location>
        <begin position="231"/>
        <end position="251"/>
    </location>
</feature>
<proteinExistence type="predicted"/>
<feature type="transmembrane region" description="Helical" evidence="5">
    <location>
        <begin position="263"/>
        <end position="285"/>
    </location>
</feature>
<dbReference type="Gene3D" id="1.10.3730.20">
    <property type="match status" value="1"/>
</dbReference>
<keyword evidence="2 5" id="KW-0812">Transmembrane</keyword>
<dbReference type="GO" id="GO:0016020">
    <property type="term" value="C:membrane"/>
    <property type="evidence" value="ECO:0007669"/>
    <property type="project" value="UniProtKB-SubCell"/>
</dbReference>
<evidence type="ECO:0000313" key="7">
    <source>
        <dbReference type="EMBL" id="SMC25314.1"/>
    </source>
</evidence>
<feature type="transmembrane region" description="Helical" evidence="5">
    <location>
        <begin position="34"/>
        <end position="52"/>
    </location>
</feature>
<feature type="transmembrane region" description="Helical" evidence="5">
    <location>
        <begin position="205"/>
        <end position="225"/>
    </location>
</feature>
<protein>
    <submittedName>
        <fullName evidence="7">Uncharacterized membrane protein</fullName>
    </submittedName>
</protein>
<reference evidence="7 8" key="1">
    <citation type="submission" date="2017-04" db="EMBL/GenBank/DDBJ databases">
        <authorList>
            <person name="Afonso C.L."/>
            <person name="Miller P.J."/>
            <person name="Scott M.A."/>
            <person name="Spackman E."/>
            <person name="Goraichik I."/>
            <person name="Dimitrov K.M."/>
            <person name="Suarez D.L."/>
            <person name="Swayne D.E."/>
        </authorList>
    </citation>
    <scope>NUCLEOTIDE SEQUENCE [LARGE SCALE GENOMIC DNA]</scope>
    <source>
        <strain evidence="7 8">DSM 23236</strain>
    </source>
</reference>
<evidence type="ECO:0000256" key="3">
    <source>
        <dbReference type="ARBA" id="ARBA00022989"/>
    </source>
</evidence>
<sequence>MRIIGKGSQAALFILRVFMLQAFSWARLRESGPFWMAMAGLCFGVMGVFVKLGSTTFSTAELVFYRCMAGLIAILLVVLPQGLTVAVKPAVLKLHLSRSISGFVSLMLYFYAIAHLPLPTAVTLNYTSPIFLLLLTLLWQRRWPRPVQVVAVLLGFAGVVLLLRPTFNAEQSTAGLIGLGSGLLASIAYMNVHELGQAGEPEWRTVFYFSLVSSVGAGGLMLLQNQAWASLGWHNVWIIAGMGIAATCAQLSMTRAYRKGKSLAVASLAYLTVVFSTLFGVLIWHDVLPPAGYLGMAMIIATGMLTTLAQRRQ</sequence>
<feature type="transmembrane region" description="Helical" evidence="5">
    <location>
        <begin position="147"/>
        <end position="167"/>
    </location>
</feature>
<organism evidence="7 8">
    <name type="scientific">Andreprevotia lacus DSM 23236</name>
    <dbReference type="NCBI Taxonomy" id="1121001"/>
    <lineage>
        <taxon>Bacteria</taxon>
        <taxon>Pseudomonadati</taxon>
        <taxon>Pseudomonadota</taxon>
        <taxon>Betaproteobacteria</taxon>
        <taxon>Neisseriales</taxon>
        <taxon>Chitinibacteraceae</taxon>
        <taxon>Andreprevotia</taxon>
    </lineage>
</organism>
<dbReference type="InterPro" id="IPR037185">
    <property type="entry name" value="EmrE-like"/>
</dbReference>
<keyword evidence="4 5" id="KW-0472">Membrane</keyword>
<dbReference type="SUPFAM" id="SSF103481">
    <property type="entry name" value="Multidrug resistance efflux transporter EmrE"/>
    <property type="match status" value="2"/>
</dbReference>
<dbReference type="Proteomes" id="UP000192761">
    <property type="component" value="Unassembled WGS sequence"/>
</dbReference>
<feature type="transmembrane region" description="Helical" evidence="5">
    <location>
        <begin position="64"/>
        <end position="87"/>
    </location>
</feature>
<dbReference type="STRING" id="1121001.SAMN02745857_02122"/>
<feature type="transmembrane region" description="Helical" evidence="5">
    <location>
        <begin position="173"/>
        <end position="193"/>
    </location>
</feature>
<dbReference type="InterPro" id="IPR000620">
    <property type="entry name" value="EamA_dom"/>
</dbReference>
<evidence type="ECO:0000256" key="1">
    <source>
        <dbReference type="ARBA" id="ARBA00004141"/>
    </source>
</evidence>
<dbReference type="AlphaFoldDB" id="A0A1W1XN75"/>
<evidence type="ECO:0000256" key="2">
    <source>
        <dbReference type="ARBA" id="ARBA00022692"/>
    </source>
</evidence>
<keyword evidence="8" id="KW-1185">Reference proteome</keyword>
<name>A0A1W1XN75_9NEIS</name>
<comment type="subcellular location">
    <subcellularLocation>
        <location evidence="1">Membrane</location>
        <topology evidence="1">Multi-pass membrane protein</topology>
    </subcellularLocation>
</comment>
<evidence type="ECO:0000256" key="5">
    <source>
        <dbReference type="SAM" id="Phobius"/>
    </source>
</evidence>
<gene>
    <name evidence="7" type="ORF">SAMN02745857_02122</name>
</gene>
<dbReference type="PANTHER" id="PTHR22911">
    <property type="entry name" value="ACYL-MALONYL CONDENSING ENZYME-RELATED"/>
    <property type="match status" value="1"/>
</dbReference>
<evidence type="ECO:0000256" key="4">
    <source>
        <dbReference type="ARBA" id="ARBA00023136"/>
    </source>
</evidence>
<dbReference type="PANTHER" id="PTHR22911:SF6">
    <property type="entry name" value="SOLUTE CARRIER FAMILY 35 MEMBER G1"/>
    <property type="match status" value="1"/>
</dbReference>
<keyword evidence="3 5" id="KW-1133">Transmembrane helix</keyword>